<dbReference type="EMBL" id="LJBN01000211">
    <property type="protein sequence ID" value="OOQ82775.1"/>
    <property type="molecule type" value="Genomic_DNA"/>
</dbReference>
<gene>
    <name evidence="2" type="ORF">PEBR_37537</name>
</gene>
<evidence type="ECO:0000256" key="1">
    <source>
        <dbReference type="SAM" id="MobiDB-lite"/>
    </source>
</evidence>
<feature type="region of interest" description="Disordered" evidence="1">
    <location>
        <begin position="317"/>
        <end position="339"/>
    </location>
</feature>
<evidence type="ECO:0000313" key="2">
    <source>
        <dbReference type="EMBL" id="OOQ82775.1"/>
    </source>
</evidence>
<dbReference type="InterPro" id="IPR012677">
    <property type="entry name" value="Nucleotide-bd_a/b_plait_sf"/>
</dbReference>
<reference evidence="2" key="1">
    <citation type="submission" date="2015-09" db="EMBL/GenBank/DDBJ databases">
        <authorList>
            <person name="Jackson K.R."/>
            <person name="Lunt B.L."/>
            <person name="Fisher J.N.B."/>
            <person name="Gardner A.V."/>
            <person name="Bailey M.E."/>
            <person name="Deus L.M."/>
            <person name="Earl A.S."/>
            <person name="Gibby P.D."/>
            <person name="Hartmann K.A."/>
            <person name="Liu J.E."/>
            <person name="Manci A.M."/>
            <person name="Nielsen D.A."/>
            <person name="Solomon M.B."/>
            <person name="Breakwell D.P."/>
            <person name="Burnett S.H."/>
            <person name="Grose J.H."/>
        </authorList>
    </citation>
    <scope>NUCLEOTIDE SEQUENCE [LARGE SCALE GENOMIC DNA]</scope>
    <source>
        <strain evidence="2">LaBioMMi 136</strain>
    </source>
</reference>
<name>A0A1S9RBK8_PENBI</name>
<comment type="caution">
    <text evidence="2">The sequence shown here is derived from an EMBL/GenBank/DDBJ whole genome shotgun (WGS) entry which is preliminary data.</text>
</comment>
<feature type="compositionally biased region" description="Acidic residues" evidence="1">
    <location>
        <begin position="318"/>
        <end position="339"/>
    </location>
</feature>
<proteinExistence type="predicted"/>
<accession>A0A1S9RBK8</accession>
<dbReference type="Gene3D" id="3.30.70.330">
    <property type="match status" value="1"/>
</dbReference>
<dbReference type="Proteomes" id="UP000190744">
    <property type="component" value="Unassembled WGS sequence"/>
</dbReference>
<protein>
    <recommendedName>
        <fullName evidence="3">Negative regulator of differentiation 1</fullName>
    </recommendedName>
</protein>
<sequence length="339" mass="37860">MSLFKRNFVEPAKPNTVSITAEEYRKLLRDSAELNRLRATFKPAPLATKGMLINPVRPASNYVVQFNIQSTGDFASTGHPDLDGGEPFDLDCLASALDESSAVHTTESEDEIESRQKPSHSVILLPPVPVTHAQVAAAVRGGALIQIYLQRRSNQVNITFANHEHAVAFVTHTDSTPFFVAGRQTTVKWAPRGYIAPEYVYQQVRDGGVSRNLVIKKVNANVTEATLRQELDHIHNLTIISVQFEDGNAYISTSSAGGALYARTCLKSRALYKDMRIDFYEDECAESFPKIRRPAAMAFPKASKKYQSPVYNPFELLSQDEFEMDQDDDEENNDDDNEI</sequence>
<evidence type="ECO:0008006" key="3">
    <source>
        <dbReference type="Google" id="ProtNLM"/>
    </source>
</evidence>
<organism evidence="2">
    <name type="scientific">Penicillium brasilianum</name>
    <dbReference type="NCBI Taxonomy" id="104259"/>
    <lineage>
        <taxon>Eukaryota</taxon>
        <taxon>Fungi</taxon>
        <taxon>Dikarya</taxon>
        <taxon>Ascomycota</taxon>
        <taxon>Pezizomycotina</taxon>
        <taxon>Eurotiomycetes</taxon>
        <taxon>Eurotiomycetidae</taxon>
        <taxon>Eurotiales</taxon>
        <taxon>Aspergillaceae</taxon>
        <taxon>Penicillium</taxon>
    </lineage>
</organism>
<dbReference type="AlphaFoldDB" id="A0A1S9RBK8"/>